<organism evidence="7 8">
    <name type="scientific">Peredibacter starrii</name>
    <dbReference type="NCBI Taxonomy" id="28202"/>
    <lineage>
        <taxon>Bacteria</taxon>
        <taxon>Pseudomonadati</taxon>
        <taxon>Bdellovibrionota</taxon>
        <taxon>Bacteriovoracia</taxon>
        <taxon>Bacteriovoracales</taxon>
        <taxon>Bacteriovoracaceae</taxon>
        <taxon>Peredibacter</taxon>
    </lineage>
</organism>
<dbReference type="PANTHER" id="PTHR10744">
    <property type="entry name" value="40S RIBOSOMAL PROTEIN S11 FAMILY MEMBER"/>
    <property type="match status" value="1"/>
</dbReference>
<evidence type="ECO:0000313" key="7">
    <source>
        <dbReference type="EMBL" id="WPU65246.1"/>
    </source>
</evidence>
<dbReference type="RefSeq" id="WP_321395417.1">
    <property type="nucleotide sequence ID" value="NZ_CP139487.1"/>
</dbReference>
<dbReference type="EMBL" id="CP139487">
    <property type="protein sequence ID" value="WPU65246.1"/>
    <property type="molecule type" value="Genomic_DNA"/>
</dbReference>
<dbReference type="GO" id="GO:0006412">
    <property type="term" value="P:translation"/>
    <property type="evidence" value="ECO:0007669"/>
    <property type="project" value="UniProtKB-UniRule"/>
</dbReference>
<evidence type="ECO:0000256" key="3">
    <source>
        <dbReference type="ARBA" id="ARBA00022884"/>
    </source>
</evidence>
<keyword evidence="4 6" id="KW-0689">Ribosomal protein</keyword>
<dbReference type="GO" id="GO:0019843">
    <property type="term" value="F:rRNA binding"/>
    <property type="evidence" value="ECO:0007669"/>
    <property type="project" value="UniProtKB-UniRule"/>
</dbReference>
<accession>A0AAX4HPS1</accession>
<sequence length="81" mass="9357">MSTTFKRTLIGEVVSDKTSKTIVVKVERKTMHPKYNKFVTTSKKYHAHDEKEQASVGQTVTIIESKPYSKLKRWELVSITK</sequence>
<dbReference type="InterPro" id="IPR019984">
    <property type="entry name" value="Ribosomal_uS17_bact/chlr"/>
</dbReference>
<name>A0AAX4HPS1_9BACT</name>
<dbReference type="PANTHER" id="PTHR10744:SF1">
    <property type="entry name" value="SMALL RIBOSOMAL SUBUNIT PROTEIN US17M"/>
    <property type="match status" value="1"/>
</dbReference>
<dbReference type="GO" id="GO:0022627">
    <property type="term" value="C:cytosolic small ribosomal subunit"/>
    <property type="evidence" value="ECO:0007669"/>
    <property type="project" value="UniProtKB-UniRule"/>
</dbReference>
<dbReference type="KEGG" id="psti:SOO65_00605"/>
<comment type="similarity">
    <text evidence="1 6">Belongs to the universal ribosomal protein uS17 family.</text>
</comment>
<dbReference type="InterPro" id="IPR000266">
    <property type="entry name" value="Ribosomal_uS17"/>
</dbReference>
<evidence type="ECO:0000313" key="8">
    <source>
        <dbReference type="Proteomes" id="UP001324634"/>
    </source>
</evidence>
<comment type="subunit">
    <text evidence="6">Part of the 30S ribosomal subunit.</text>
</comment>
<keyword evidence="8" id="KW-1185">Reference proteome</keyword>
<proteinExistence type="inferred from homology"/>
<evidence type="ECO:0000256" key="4">
    <source>
        <dbReference type="ARBA" id="ARBA00022980"/>
    </source>
</evidence>
<keyword evidence="5 6" id="KW-0687">Ribonucleoprotein</keyword>
<dbReference type="PRINTS" id="PR00973">
    <property type="entry name" value="RIBOSOMALS17"/>
</dbReference>
<gene>
    <name evidence="6 7" type="primary">rpsQ</name>
    <name evidence="7" type="ORF">SOO65_00605</name>
</gene>
<dbReference type="Pfam" id="PF00366">
    <property type="entry name" value="Ribosomal_S17"/>
    <property type="match status" value="1"/>
</dbReference>
<evidence type="ECO:0000256" key="6">
    <source>
        <dbReference type="HAMAP-Rule" id="MF_01345"/>
    </source>
</evidence>
<dbReference type="CDD" id="cd00364">
    <property type="entry name" value="Ribosomal_uS17"/>
    <property type="match status" value="1"/>
</dbReference>
<dbReference type="SUPFAM" id="SSF50249">
    <property type="entry name" value="Nucleic acid-binding proteins"/>
    <property type="match status" value="1"/>
</dbReference>
<keyword evidence="3 6" id="KW-0694">RNA-binding</keyword>
<keyword evidence="2 6" id="KW-0699">rRNA-binding</keyword>
<evidence type="ECO:0000256" key="2">
    <source>
        <dbReference type="ARBA" id="ARBA00022730"/>
    </source>
</evidence>
<protein>
    <recommendedName>
        <fullName evidence="6">Small ribosomal subunit protein uS17</fullName>
    </recommendedName>
</protein>
<dbReference type="NCBIfam" id="NF004123">
    <property type="entry name" value="PRK05610.1"/>
    <property type="match status" value="1"/>
</dbReference>
<dbReference type="AlphaFoldDB" id="A0AAX4HPS1"/>
<evidence type="ECO:0000256" key="1">
    <source>
        <dbReference type="ARBA" id="ARBA00010254"/>
    </source>
</evidence>
<dbReference type="GO" id="GO:0003735">
    <property type="term" value="F:structural constituent of ribosome"/>
    <property type="evidence" value="ECO:0007669"/>
    <property type="project" value="UniProtKB-UniRule"/>
</dbReference>
<dbReference type="Gene3D" id="2.40.50.140">
    <property type="entry name" value="Nucleic acid-binding proteins"/>
    <property type="match status" value="1"/>
</dbReference>
<comment type="function">
    <text evidence="6">One of the primary rRNA binding proteins, it binds specifically to the 5'-end of 16S ribosomal RNA.</text>
</comment>
<dbReference type="HAMAP" id="MF_01345_B">
    <property type="entry name" value="Ribosomal_uS17_B"/>
    <property type="match status" value="1"/>
</dbReference>
<evidence type="ECO:0000256" key="5">
    <source>
        <dbReference type="ARBA" id="ARBA00023274"/>
    </source>
</evidence>
<reference evidence="7 8" key="1">
    <citation type="submission" date="2023-11" db="EMBL/GenBank/DDBJ databases">
        <title>Peredibacter starrii A3.12.</title>
        <authorList>
            <person name="Mitchell R.J."/>
        </authorList>
    </citation>
    <scope>NUCLEOTIDE SEQUENCE [LARGE SCALE GENOMIC DNA]</scope>
    <source>
        <strain evidence="7 8">A3.12</strain>
    </source>
</reference>
<dbReference type="InterPro" id="IPR012340">
    <property type="entry name" value="NA-bd_OB-fold"/>
</dbReference>
<dbReference type="NCBIfam" id="TIGR03635">
    <property type="entry name" value="uS17_bact"/>
    <property type="match status" value="1"/>
</dbReference>
<dbReference type="Proteomes" id="UP001324634">
    <property type="component" value="Chromosome"/>
</dbReference>